<comment type="caution">
    <text evidence="6">The sequence shown here is derived from an EMBL/GenBank/DDBJ whole genome shotgun (WGS) entry which is preliminary data.</text>
</comment>
<evidence type="ECO:0000256" key="3">
    <source>
        <dbReference type="ARBA" id="ARBA00022833"/>
    </source>
</evidence>
<dbReference type="InterPro" id="IPR027370">
    <property type="entry name" value="Znf-RING_euk"/>
</dbReference>
<protein>
    <recommendedName>
        <fullName evidence="5">Zinc finger RING-type eukaryotic domain-containing protein</fullName>
    </recommendedName>
</protein>
<evidence type="ECO:0000256" key="2">
    <source>
        <dbReference type="ARBA" id="ARBA00022771"/>
    </source>
</evidence>
<gene>
    <name evidence="6" type="ORF">B0J13DRAFT_522401</name>
</gene>
<dbReference type="Pfam" id="PF13445">
    <property type="entry name" value="zf-RING_UBOX"/>
    <property type="match status" value="1"/>
</dbReference>
<name>A0A9P9F3Q2_9HYPO</name>
<accession>A0A9P9F3Q2</accession>
<dbReference type="EMBL" id="JAGMUU010000005">
    <property type="protein sequence ID" value="KAH7152087.1"/>
    <property type="molecule type" value="Genomic_DNA"/>
</dbReference>
<evidence type="ECO:0000313" key="6">
    <source>
        <dbReference type="EMBL" id="KAH7152087.1"/>
    </source>
</evidence>
<feature type="compositionally biased region" description="Low complexity" evidence="4">
    <location>
        <begin position="85"/>
        <end position="95"/>
    </location>
</feature>
<keyword evidence="1" id="KW-0479">Metal-binding</keyword>
<dbReference type="OrthoDB" id="8062037at2759"/>
<reference evidence="6" key="1">
    <citation type="journal article" date="2021" name="Nat. Commun.">
        <title>Genetic determinants of endophytism in the Arabidopsis root mycobiome.</title>
        <authorList>
            <person name="Mesny F."/>
            <person name="Miyauchi S."/>
            <person name="Thiergart T."/>
            <person name="Pickel B."/>
            <person name="Atanasova L."/>
            <person name="Karlsson M."/>
            <person name="Huettel B."/>
            <person name="Barry K.W."/>
            <person name="Haridas S."/>
            <person name="Chen C."/>
            <person name="Bauer D."/>
            <person name="Andreopoulos W."/>
            <person name="Pangilinan J."/>
            <person name="LaButti K."/>
            <person name="Riley R."/>
            <person name="Lipzen A."/>
            <person name="Clum A."/>
            <person name="Drula E."/>
            <person name="Henrissat B."/>
            <person name="Kohler A."/>
            <person name="Grigoriev I.V."/>
            <person name="Martin F.M."/>
            <person name="Hacquard S."/>
        </authorList>
    </citation>
    <scope>NUCLEOTIDE SEQUENCE</scope>
    <source>
        <strain evidence="6">MPI-CAGE-AT-0021</strain>
    </source>
</reference>
<feature type="region of interest" description="Disordered" evidence="4">
    <location>
        <begin position="316"/>
        <end position="349"/>
    </location>
</feature>
<dbReference type="Proteomes" id="UP000717696">
    <property type="component" value="Unassembled WGS sequence"/>
</dbReference>
<keyword evidence="2" id="KW-0863">Zinc-finger</keyword>
<keyword evidence="7" id="KW-1185">Reference proteome</keyword>
<feature type="region of interest" description="Disordered" evidence="4">
    <location>
        <begin position="74"/>
        <end position="187"/>
    </location>
</feature>
<evidence type="ECO:0000256" key="1">
    <source>
        <dbReference type="ARBA" id="ARBA00022723"/>
    </source>
</evidence>
<feature type="compositionally biased region" description="Polar residues" evidence="4">
    <location>
        <begin position="134"/>
        <end position="150"/>
    </location>
</feature>
<dbReference type="GO" id="GO:0008270">
    <property type="term" value="F:zinc ion binding"/>
    <property type="evidence" value="ECO:0007669"/>
    <property type="project" value="UniProtKB-KW"/>
</dbReference>
<evidence type="ECO:0000256" key="4">
    <source>
        <dbReference type="SAM" id="MobiDB-lite"/>
    </source>
</evidence>
<feature type="compositionally biased region" description="Polar residues" evidence="4">
    <location>
        <begin position="174"/>
        <end position="183"/>
    </location>
</feature>
<keyword evidence="3" id="KW-0862">Zinc</keyword>
<feature type="domain" description="Zinc finger RING-type eukaryotic" evidence="5">
    <location>
        <begin position="224"/>
        <end position="271"/>
    </location>
</feature>
<feature type="compositionally biased region" description="Pro residues" evidence="4">
    <location>
        <begin position="115"/>
        <end position="130"/>
    </location>
</feature>
<evidence type="ECO:0000313" key="7">
    <source>
        <dbReference type="Proteomes" id="UP000717696"/>
    </source>
</evidence>
<dbReference type="AlphaFoldDB" id="A0A9P9F3Q2"/>
<feature type="compositionally biased region" description="Acidic residues" evidence="4">
    <location>
        <begin position="324"/>
        <end position="336"/>
    </location>
</feature>
<sequence>MARKNNKKNPRSFGERVTFGMFGRRFRRFENAEELSRGHQPPAYEGPPRLQEVAIADAESARTQSSDAIHVTVANPNQDQLALVTPPGGNPTNPGSARSSRTQDALLISYETVAPGPPGSTEPPGPPPDPSSSVNRAISDSAPSVTNQSPRLRDNDPGAELPRPPGPPVFQEPTGPQGSAPDTSSSISQDLLISDHSMRNPPPRVTPPPGFYSGADIDRTVYSICKVEFGQRRGKHFFQEQKAYLPCGHAFGHQCIFWWLSWNRIRRGVCPRGDCISVKHECGHMAVPTTQPNKHLFTDTMRTRIPWPCEFCRRDDNTAPGGDQGEEVLGNEENEENKEAGEKQRAKKKVKRSFLNFLKW</sequence>
<organism evidence="6 7">
    <name type="scientific">Dactylonectria estremocensis</name>
    <dbReference type="NCBI Taxonomy" id="1079267"/>
    <lineage>
        <taxon>Eukaryota</taxon>
        <taxon>Fungi</taxon>
        <taxon>Dikarya</taxon>
        <taxon>Ascomycota</taxon>
        <taxon>Pezizomycotina</taxon>
        <taxon>Sordariomycetes</taxon>
        <taxon>Hypocreomycetidae</taxon>
        <taxon>Hypocreales</taxon>
        <taxon>Nectriaceae</taxon>
        <taxon>Dactylonectria</taxon>
    </lineage>
</organism>
<proteinExistence type="predicted"/>
<evidence type="ECO:0000259" key="5">
    <source>
        <dbReference type="Pfam" id="PF13445"/>
    </source>
</evidence>
<dbReference type="SUPFAM" id="SSF57850">
    <property type="entry name" value="RING/U-box"/>
    <property type="match status" value="1"/>
</dbReference>